<evidence type="ECO:0000313" key="3">
    <source>
        <dbReference type="EMBL" id="BDD01047.1"/>
    </source>
</evidence>
<feature type="chain" id="PRO_5046653051" description="Alpha-L-rhamnosidase six-hairpin glycosidase domain-containing protein" evidence="1">
    <location>
        <begin position="21"/>
        <end position="890"/>
    </location>
</feature>
<organism evidence="3 4">
    <name type="scientific">Persicobacter psychrovividus</name>
    <dbReference type="NCBI Taxonomy" id="387638"/>
    <lineage>
        <taxon>Bacteria</taxon>
        <taxon>Pseudomonadati</taxon>
        <taxon>Bacteroidota</taxon>
        <taxon>Cytophagia</taxon>
        <taxon>Cytophagales</taxon>
        <taxon>Persicobacteraceae</taxon>
        <taxon>Persicobacter</taxon>
    </lineage>
</organism>
<evidence type="ECO:0000259" key="2">
    <source>
        <dbReference type="Pfam" id="PF17389"/>
    </source>
</evidence>
<gene>
    <name evidence="3" type="ORF">PEPS_33270</name>
</gene>
<dbReference type="RefSeq" id="WP_338398241.1">
    <property type="nucleotide sequence ID" value="NZ_AP025293.1"/>
</dbReference>
<feature type="signal peptide" evidence="1">
    <location>
        <begin position="1"/>
        <end position="20"/>
    </location>
</feature>
<dbReference type="InterPro" id="IPR008979">
    <property type="entry name" value="Galactose-bd-like_sf"/>
</dbReference>
<dbReference type="SUPFAM" id="SSF48208">
    <property type="entry name" value="Six-hairpin glycosidases"/>
    <property type="match status" value="1"/>
</dbReference>
<keyword evidence="1" id="KW-0732">Signal</keyword>
<dbReference type="PROSITE" id="PS51257">
    <property type="entry name" value="PROKAR_LIPOPROTEIN"/>
    <property type="match status" value="1"/>
</dbReference>
<dbReference type="InterPro" id="IPR035396">
    <property type="entry name" value="Bac_rhamnosid6H"/>
</dbReference>
<dbReference type="InterPro" id="IPR008928">
    <property type="entry name" value="6-hairpin_glycosidase_sf"/>
</dbReference>
<reference evidence="3 4" key="1">
    <citation type="submission" date="2021-12" db="EMBL/GenBank/DDBJ databases">
        <title>Genome sequencing of bacteria with rrn-lacking chromosome and rrn-plasmid.</title>
        <authorList>
            <person name="Anda M."/>
            <person name="Iwasaki W."/>
        </authorList>
    </citation>
    <scope>NUCLEOTIDE SEQUENCE [LARGE SCALE GENOMIC DNA]</scope>
    <source>
        <strain evidence="3 4">NBRC 101262</strain>
        <plasmid evidence="3 4">pPP1</plasmid>
    </source>
</reference>
<dbReference type="Gene3D" id="1.50.10.10">
    <property type="match status" value="1"/>
</dbReference>
<dbReference type="EMBL" id="AP025293">
    <property type="protein sequence ID" value="BDD01047.1"/>
    <property type="molecule type" value="Genomic_DNA"/>
</dbReference>
<sequence length="890" mass="100733">MKKCAIGLLFFAMMACNSKAPQDQAIYSNDTFSVYPTKVTQGKYTAKVVGTDQMTTDYLSPQNENYMRTVNVRFSINLKNDELPYGQFHQVVVRPDANGHFDAPMITFGQLYTAKDAGVKEKLEPDTKVTYQLNMKPVFDAFAKQGYYVDAQGEKIYKEDFKGVFIAGNSFPLNDDYVNLGNRGFEMKDPDGDHIYTIDLTMNFRHPDRYVKTEWKLSKDISNYPQLETELPILKSLYDMALEETVLLSEPDGTFRTGAKWDGVWTRDVSYAITLGMGMADVERAKTSLRKKVKRGRIIQDTGSGGAWPVSSDRVVWSMAAWEIYAVSGDQQWLNYAYNVIKNSVEDDRHIILDKNTNLMRGESSFLDWRVQTYPRWMDNVDIYHSLNLGTNAAHYRAYQILADMAGVLKKTDDQATFTKDAKVLKDAINKHFWLENQKYYGQYLYGRRHRIASEKSEALGEAFTVLFGIADGQRAQDVIANTPQVVYGVPCVYPQIPDMTPYHNDGIWPFVQSFWNLAAAKAGNEQAVEHGLADIYRAAALFLTNKENMVANDGDFITTLNSDRQLWSVAGNLGMVYKLLFGMQVSPEGKLMFHPFIPQSFANNMKLKNFKLRKMSFDISISGYGNQIKSFKVDGKPSEAHDIDLSGTGNHTVEIVMANNALPKQQINVVENHYHLPKPDAQIKAGKFSWAPVKGAKSYEVFIDGKSQGKTTETSVATDQHMKEYTVRAIDSKGFASFLSEPVLSNEKQLTVYKMRSYARDRKQAISKALPQMIDLTKKRNTHLKWAVKAPQAGKYFIWFDYANGSGPWNTDNKCATRTLSINGQEISPIVMAQRGTDEWASVGQTNIIEVQLKKGTNHLSLDFTPHNENMNVEVNRALLGNMYLQQKK</sequence>
<dbReference type="Gene3D" id="2.60.120.260">
    <property type="entry name" value="Galactose-binding domain-like"/>
    <property type="match status" value="1"/>
</dbReference>
<evidence type="ECO:0000256" key="1">
    <source>
        <dbReference type="SAM" id="SignalP"/>
    </source>
</evidence>
<evidence type="ECO:0000313" key="4">
    <source>
        <dbReference type="Proteomes" id="UP001354989"/>
    </source>
</evidence>
<accession>A0ABN6LI20</accession>
<dbReference type="InterPro" id="IPR012341">
    <property type="entry name" value="6hp_glycosidase-like_sf"/>
</dbReference>
<feature type="domain" description="Alpha-L-rhamnosidase six-hairpin glycosidase" evidence="2">
    <location>
        <begin position="316"/>
        <end position="451"/>
    </location>
</feature>
<protein>
    <recommendedName>
        <fullName evidence="2">Alpha-L-rhamnosidase six-hairpin glycosidase domain-containing protein</fullName>
    </recommendedName>
</protein>
<proteinExistence type="predicted"/>
<dbReference type="Pfam" id="PF17389">
    <property type="entry name" value="Bac_rhamnosid6H"/>
    <property type="match status" value="1"/>
</dbReference>
<keyword evidence="4" id="KW-1185">Reference proteome</keyword>
<dbReference type="Proteomes" id="UP001354989">
    <property type="component" value="Plasmid pPP1"/>
</dbReference>
<dbReference type="SUPFAM" id="SSF49785">
    <property type="entry name" value="Galactose-binding domain-like"/>
    <property type="match status" value="1"/>
</dbReference>
<geneLocation type="plasmid" evidence="3 4">
    <name>pPP1</name>
</geneLocation>
<name>A0ABN6LI20_9BACT</name>
<keyword evidence="3" id="KW-0614">Plasmid</keyword>